<proteinExistence type="predicted"/>
<evidence type="ECO:0000313" key="2">
    <source>
        <dbReference type="EMBL" id="KAK4548430.1"/>
    </source>
</evidence>
<dbReference type="AlphaFoldDB" id="A0AAV9JTP3"/>
<name>A0AAV9JTP3_9PEZI</name>
<protein>
    <submittedName>
        <fullName evidence="2">Uncharacterized protein</fullName>
    </submittedName>
</protein>
<dbReference type="PANTHER" id="PTHR42085">
    <property type="entry name" value="F-BOX DOMAIN-CONTAINING PROTEIN"/>
    <property type="match status" value="1"/>
</dbReference>
<evidence type="ECO:0000256" key="1">
    <source>
        <dbReference type="SAM" id="MobiDB-lite"/>
    </source>
</evidence>
<keyword evidence="3" id="KW-1185">Reference proteome</keyword>
<feature type="compositionally biased region" description="Polar residues" evidence="1">
    <location>
        <begin position="32"/>
        <end position="46"/>
    </location>
</feature>
<sequence>MSVNQRGLSRKRLRPEPHEGQQRAPAGRRAKQSTNANTSAGPSGTTKRVPKTFFDLPAEIRNHIYEDFLEELVATPKHPWDPQPSNSRFEQYVQLLLANQQVRSEAQSLFSKDYSHRVVFYCENVPELLKLHDWWDQWVYEGPHPIAVVAWFNIRMQRDVDDKKHERELQWLTLELWQKQPGFIAEWRRAPGYFNTQGTLLNRHWKPEEHGFDCFDGDHSRGTVDSRDEQ</sequence>
<accession>A0AAV9JTP3</accession>
<dbReference type="Proteomes" id="UP001324427">
    <property type="component" value="Unassembled WGS sequence"/>
</dbReference>
<gene>
    <name evidence="2" type="ORF">LTR36_009340</name>
</gene>
<organism evidence="2 3">
    <name type="scientific">Oleoguttula mirabilis</name>
    <dbReference type="NCBI Taxonomy" id="1507867"/>
    <lineage>
        <taxon>Eukaryota</taxon>
        <taxon>Fungi</taxon>
        <taxon>Dikarya</taxon>
        <taxon>Ascomycota</taxon>
        <taxon>Pezizomycotina</taxon>
        <taxon>Dothideomycetes</taxon>
        <taxon>Dothideomycetidae</taxon>
        <taxon>Mycosphaerellales</taxon>
        <taxon>Teratosphaeriaceae</taxon>
        <taxon>Oleoguttula</taxon>
    </lineage>
</organism>
<reference evidence="2 3" key="1">
    <citation type="submission" date="2021-11" db="EMBL/GenBank/DDBJ databases">
        <title>Black yeast isolated from Biological Soil Crust.</title>
        <authorList>
            <person name="Kurbessoian T."/>
        </authorList>
    </citation>
    <scope>NUCLEOTIDE SEQUENCE [LARGE SCALE GENOMIC DNA]</scope>
    <source>
        <strain evidence="2 3">CCFEE 5522</strain>
    </source>
</reference>
<dbReference type="EMBL" id="JAVFHQ010000007">
    <property type="protein sequence ID" value="KAK4548430.1"/>
    <property type="molecule type" value="Genomic_DNA"/>
</dbReference>
<comment type="caution">
    <text evidence="2">The sequence shown here is derived from an EMBL/GenBank/DDBJ whole genome shotgun (WGS) entry which is preliminary data.</text>
</comment>
<dbReference type="InterPro" id="IPR038883">
    <property type="entry name" value="AN11006-like"/>
</dbReference>
<evidence type="ECO:0000313" key="3">
    <source>
        <dbReference type="Proteomes" id="UP001324427"/>
    </source>
</evidence>
<feature type="region of interest" description="Disordered" evidence="1">
    <location>
        <begin position="1"/>
        <end position="51"/>
    </location>
</feature>
<dbReference type="PANTHER" id="PTHR42085:SF2">
    <property type="entry name" value="F-BOX DOMAIN-CONTAINING PROTEIN"/>
    <property type="match status" value="1"/>
</dbReference>